<dbReference type="InterPro" id="IPR027417">
    <property type="entry name" value="P-loop_NTPase"/>
</dbReference>
<dbReference type="eggNOG" id="KOG3078">
    <property type="taxonomic scope" value="Eukaryota"/>
</dbReference>
<dbReference type="InterPro" id="IPR000850">
    <property type="entry name" value="Adenylat/UMP-CMP_kin"/>
</dbReference>
<dbReference type="OrthoDB" id="439792at2759"/>
<dbReference type="Proteomes" id="UP000053201">
    <property type="component" value="Unassembled WGS sequence"/>
</dbReference>
<dbReference type="Gene3D" id="3.40.50.300">
    <property type="entry name" value="P-loop containing nucleotide triphosphate hydrolases"/>
    <property type="match status" value="4"/>
</dbReference>
<dbReference type="STRING" id="645134.A0A0L0H720"/>
<dbReference type="RefSeq" id="XP_016604799.1">
    <property type="nucleotide sequence ID" value="XM_016756118.1"/>
</dbReference>
<gene>
    <name evidence="6" type="ORF">SPPG_07966</name>
</gene>
<dbReference type="OMA" id="MESVCGT"/>
<dbReference type="EMBL" id="KQ257467">
    <property type="protein sequence ID" value="KNC96759.1"/>
    <property type="molecule type" value="Genomic_DNA"/>
</dbReference>
<feature type="compositionally biased region" description="Acidic residues" evidence="4">
    <location>
        <begin position="186"/>
        <end position="196"/>
    </location>
</feature>
<dbReference type="GO" id="GO:0019205">
    <property type="term" value="F:nucleobase-containing compound kinase activity"/>
    <property type="evidence" value="ECO:0007669"/>
    <property type="project" value="InterPro"/>
</dbReference>
<evidence type="ECO:0000256" key="4">
    <source>
        <dbReference type="SAM" id="MobiDB-lite"/>
    </source>
</evidence>
<feature type="domain" description="AAA+ ATPase" evidence="5">
    <location>
        <begin position="436"/>
        <end position="615"/>
    </location>
</feature>
<dbReference type="Gene3D" id="1.20.890.10">
    <property type="entry name" value="cAMP-dependent protein kinase regulatory subunit, dimerization-anchoring domain"/>
    <property type="match status" value="1"/>
</dbReference>
<dbReference type="GO" id="GO:0006139">
    <property type="term" value="P:nucleobase-containing compound metabolic process"/>
    <property type="evidence" value="ECO:0007669"/>
    <property type="project" value="InterPro"/>
</dbReference>
<evidence type="ECO:0000256" key="3">
    <source>
        <dbReference type="ARBA" id="ARBA00022777"/>
    </source>
</evidence>
<keyword evidence="1" id="KW-0808">Transferase</keyword>
<keyword evidence="7" id="KW-1185">Reference proteome</keyword>
<evidence type="ECO:0000313" key="7">
    <source>
        <dbReference type="Proteomes" id="UP000053201"/>
    </source>
</evidence>
<keyword evidence="2" id="KW-0547">Nucleotide-binding</keyword>
<sequence length="1498" mass="165895">MMGTVNEILSTLALPDTSTAIAPRPCYLILGKPGAGKTTLASRLAASLNAQWISPESLLLHALSNTASPWHKEIQSCLASGGAVAPETLIAIVKDMIASQETDFQGYVLEGLPGNLTDSAQDMSLLTDLLNKRPAHHVPVLIQLNISDEDLIRRRAAQWIDMETGIIYPGPQVVHSRERWAQGKGDEEDDDEDNEGGSESSGKNHDDEEEEDDDDDDEENSEDDEDQQEEGETDRRREAKKPKTSLSDLVTNVQWPLIPMDVVDRLIKRPEDAPESVTAHLAAVSQYDSLLADFKRNYFDANHTIELDATQHPTVLYKNLMDRLHVLGYGVFTKAVLPKPLAPPDGGFKAGTTDQEIFKIFCSTQLEEGEPKREVGIWGKYCPVTYTRNNGQLVQVSSFDFCAAYKGQIYFFASQTDLQAFLSNPAKYLSTPPRLSPLHISILGGPFSGKTTQSKLLAHLYGLVHVSLDEVFDEWCALSEEQGNKVWGTVFGQILRKCRLGKTIAPTLQVQVIQLVISKAFELKRYNGWILDGFPRTMDQMNAMIAADLNPHRTIVLENDINDETVRGRMMAFVSDPITGRPVTTSTTTNGMTPNAPSILAYPNFDNLFNGFREDLANMTKTLSNVVTLPADRGIQTVLSSIQGHMDPFLPKAVPLTPKMQAELPAQIPLGTTKDYCPVMLKQGILVKGDRNFTVKYQGQYYHLTSEDAKTTFVTEPQTYIHSPLPPPRLIFLGPPGSGLDALIPALLSTLSTPIPHIVFETFVLSWAAMQGGAVKEEVEFMLQENGGIGAHVLTDVLKTLFYSEPYKTTGFILTSFPRTKLDCDTLLKYSLHVDAMVVLDCESSVALKRVVSRLRRGGVVDGVAVPHDAQAADDDDEEWEDKVLEEIEKHQSRISEITSTFSSQSSIPLFTIDASRPIRPVLASVKHDLRPFLEYRASLLGNAFKVTKKEAKVLLDLGVVVYSPFRKYCPVTLEKNRFLTRECTGTLPVVYGGCIYFLKDRNARTHFIQNTTHYTALPPPPPLLRPHLTLVGPPKSGKTTLAKSIAQSFGLVYLDVETIVAGLAGFSGVSEQVKATLEAGLPLPDTLVTEAIRTITSCAMCQEKGWILDGYPITTAQAHLLESAGVVPHCVFVLDIPVEEGLKRGMVDWEIEAESPLPPLNTPTTLNQYSQVYETHISAIDTHYTTAYANVTHLDALRSKWALKNLVVKAVQDVMVARQEYFGRIGRGKAASITSTSIPLTHISTHLSPHLTYCPVSLHLHQTLIQPPSTHMAEYKQQYYYLAGPSEQALFLEDPELYIRTPLPAELPRVVTQEEVKAMFPKGFECGGYCPVALKEGGKGFASLVRGLPTLTALYAQKLYSFSTPTALAKFLATPHLYTSLTPPKKLPPPMTPIATHTLPIPGYIDQTLSETLVAALEDLARKRPKYPYWTPEASAIEFLAVWLKGHNTKSSEWVRRGYSERLEGFLRSCEIIHSEERERVEGIWKLRPIRRGGLES</sequence>
<evidence type="ECO:0000256" key="1">
    <source>
        <dbReference type="ARBA" id="ARBA00022679"/>
    </source>
</evidence>
<name>A0A0L0H720_SPIPD</name>
<accession>A0A0L0H720</accession>
<feature type="region of interest" description="Disordered" evidence="4">
    <location>
        <begin position="173"/>
        <end position="245"/>
    </location>
</feature>
<dbReference type="PROSITE" id="PS00113">
    <property type="entry name" value="ADENYLATE_KINASE"/>
    <property type="match status" value="1"/>
</dbReference>
<dbReference type="VEuPathDB" id="FungiDB:SPPG_07966"/>
<reference evidence="6 7" key="1">
    <citation type="submission" date="2009-08" db="EMBL/GenBank/DDBJ databases">
        <title>The Genome Sequence of Spizellomyces punctatus strain DAOM BR117.</title>
        <authorList>
            <consortium name="The Broad Institute Genome Sequencing Platform"/>
            <person name="Russ C."/>
            <person name="Cuomo C."/>
            <person name="Shea T."/>
            <person name="Young S.K."/>
            <person name="Zeng Q."/>
            <person name="Koehrsen M."/>
            <person name="Haas B."/>
            <person name="Borodovsky M."/>
            <person name="Guigo R."/>
            <person name="Alvarado L."/>
            <person name="Berlin A."/>
            <person name="Bochicchio J."/>
            <person name="Borenstein D."/>
            <person name="Chapman S."/>
            <person name="Chen Z."/>
            <person name="Engels R."/>
            <person name="Freedman E."/>
            <person name="Gellesch M."/>
            <person name="Goldberg J."/>
            <person name="Griggs A."/>
            <person name="Gujja S."/>
            <person name="Heiman D."/>
            <person name="Hepburn T."/>
            <person name="Howarth C."/>
            <person name="Jen D."/>
            <person name="Larson L."/>
            <person name="Lewis B."/>
            <person name="Mehta T."/>
            <person name="Park D."/>
            <person name="Pearson M."/>
            <person name="Roberts A."/>
            <person name="Saif S."/>
            <person name="Shenoy N."/>
            <person name="Sisk P."/>
            <person name="Stolte C."/>
            <person name="Sykes S."/>
            <person name="Thomson T."/>
            <person name="Walk T."/>
            <person name="White J."/>
            <person name="Yandava C."/>
            <person name="Burger G."/>
            <person name="Gray M.W."/>
            <person name="Holland P.W.H."/>
            <person name="King N."/>
            <person name="Lang F.B.F."/>
            <person name="Roger A.J."/>
            <person name="Ruiz-Trillo I."/>
            <person name="Lander E."/>
            <person name="Nusbaum C."/>
        </authorList>
    </citation>
    <scope>NUCLEOTIDE SEQUENCE [LARGE SCALE GENOMIC DNA]</scope>
    <source>
        <strain evidence="6 7">DAOM BR117</strain>
    </source>
</reference>
<dbReference type="Pfam" id="PF00406">
    <property type="entry name" value="ADK"/>
    <property type="match status" value="3"/>
</dbReference>
<organism evidence="6 7">
    <name type="scientific">Spizellomyces punctatus (strain DAOM BR117)</name>
    <dbReference type="NCBI Taxonomy" id="645134"/>
    <lineage>
        <taxon>Eukaryota</taxon>
        <taxon>Fungi</taxon>
        <taxon>Fungi incertae sedis</taxon>
        <taxon>Chytridiomycota</taxon>
        <taxon>Chytridiomycota incertae sedis</taxon>
        <taxon>Chytridiomycetes</taxon>
        <taxon>Spizellomycetales</taxon>
        <taxon>Spizellomycetaceae</taxon>
        <taxon>Spizellomyces</taxon>
    </lineage>
</organism>
<dbReference type="PRINTS" id="PR00094">
    <property type="entry name" value="ADENYLTKNASE"/>
</dbReference>
<dbReference type="GO" id="GO:0005524">
    <property type="term" value="F:ATP binding"/>
    <property type="evidence" value="ECO:0007669"/>
    <property type="project" value="InterPro"/>
</dbReference>
<evidence type="ECO:0000256" key="2">
    <source>
        <dbReference type="ARBA" id="ARBA00022741"/>
    </source>
</evidence>
<dbReference type="InParanoid" id="A0A0L0H720"/>
<evidence type="ECO:0000259" key="5">
    <source>
        <dbReference type="SMART" id="SM00382"/>
    </source>
</evidence>
<evidence type="ECO:0000313" key="6">
    <source>
        <dbReference type="EMBL" id="KNC96759.1"/>
    </source>
</evidence>
<feature type="compositionally biased region" description="Basic and acidic residues" evidence="4">
    <location>
        <begin position="175"/>
        <end position="185"/>
    </location>
</feature>
<dbReference type="SMART" id="SM00382">
    <property type="entry name" value="AAA"/>
    <property type="match status" value="3"/>
</dbReference>
<proteinExistence type="predicted"/>
<protein>
    <recommendedName>
        <fullName evidence="5">AAA+ ATPase domain-containing protein</fullName>
    </recommendedName>
</protein>
<dbReference type="SUPFAM" id="SSF52540">
    <property type="entry name" value="P-loop containing nucleoside triphosphate hydrolases"/>
    <property type="match status" value="4"/>
</dbReference>
<dbReference type="GeneID" id="27691149"/>
<dbReference type="PANTHER" id="PTHR23359">
    <property type="entry name" value="NUCLEOTIDE KINASE"/>
    <property type="match status" value="1"/>
</dbReference>
<keyword evidence="3" id="KW-0418">Kinase</keyword>
<feature type="compositionally biased region" description="Acidic residues" evidence="4">
    <location>
        <begin position="207"/>
        <end position="232"/>
    </location>
</feature>
<feature type="domain" description="AAA+ ATPase" evidence="5">
    <location>
        <begin position="1025"/>
        <end position="1158"/>
    </location>
</feature>
<dbReference type="InterPro" id="IPR033690">
    <property type="entry name" value="Adenylat_kinase_CS"/>
</dbReference>
<dbReference type="InterPro" id="IPR003593">
    <property type="entry name" value="AAA+_ATPase"/>
</dbReference>
<dbReference type="eggNOG" id="KOG3079">
    <property type="taxonomic scope" value="Eukaryota"/>
</dbReference>
<feature type="domain" description="AAA+ ATPase" evidence="5">
    <location>
        <begin position="23"/>
        <end position="303"/>
    </location>
</feature>